<feature type="compositionally biased region" description="Pro residues" evidence="1">
    <location>
        <begin position="310"/>
        <end position="319"/>
    </location>
</feature>
<feature type="region of interest" description="Disordered" evidence="1">
    <location>
        <begin position="1"/>
        <end position="96"/>
    </location>
</feature>
<dbReference type="AlphaFoldDB" id="A0A317XVK2"/>
<feature type="compositionally biased region" description="Acidic residues" evidence="1">
    <location>
        <begin position="763"/>
        <end position="780"/>
    </location>
</feature>
<evidence type="ECO:0000313" key="3">
    <source>
        <dbReference type="Proteomes" id="UP000246740"/>
    </source>
</evidence>
<feature type="region of interest" description="Disordered" evidence="1">
    <location>
        <begin position="491"/>
        <end position="565"/>
    </location>
</feature>
<proteinExistence type="predicted"/>
<dbReference type="Proteomes" id="UP000246740">
    <property type="component" value="Unassembled WGS sequence"/>
</dbReference>
<feature type="compositionally biased region" description="Basic and acidic residues" evidence="1">
    <location>
        <begin position="673"/>
        <end position="688"/>
    </location>
</feature>
<name>A0A317XVK2_9BASI</name>
<feature type="region of interest" description="Disordered" evidence="1">
    <location>
        <begin position="216"/>
        <end position="365"/>
    </location>
</feature>
<dbReference type="OrthoDB" id="2556550at2759"/>
<feature type="compositionally biased region" description="Polar residues" evidence="1">
    <location>
        <begin position="229"/>
        <end position="245"/>
    </location>
</feature>
<feature type="compositionally biased region" description="Low complexity" evidence="1">
    <location>
        <begin position="529"/>
        <end position="553"/>
    </location>
</feature>
<protein>
    <submittedName>
        <fullName evidence="2">Uncharacterized protein</fullName>
    </submittedName>
</protein>
<evidence type="ECO:0000256" key="1">
    <source>
        <dbReference type="SAM" id="MobiDB-lite"/>
    </source>
</evidence>
<feature type="compositionally biased region" description="Low complexity" evidence="1">
    <location>
        <begin position="491"/>
        <end position="513"/>
    </location>
</feature>
<accession>A0A317XVK2</accession>
<feature type="compositionally biased region" description="Low complexity" evidence="1">
    <location>
        <begin position="347"/>
        <end position="360"/>
    </location>
</feature>
<gene>
    <name evidence="2" type="ORF">BCV70DRAFT_198607</name>
</gene>
<feature type="compositionally biased region" description="Low complexity" evidence="1">
    <location>
        <begin position="81"/>
        <end position="95"/>
    </location>
</feature>
<feature type="compositionally biased region" description="Low complexity" evidence="1">
    <location>
        <begin position="417"/>
        <end position="430"/>
    </location>
</feature>
<feature type="region of interest" description="Disordered" evidence="1">
    <location>
        <begin position="113"/>
        <end position="151"/>
    </location>
</feature>
<feature type="compositionally biased region" description="Low complexity" evidence="1">
    <location>
        <begin position="265"/>
        <end position="279"/>
    </location>
</feature>
<feature type="compositionally biased region" description="Basic and acidic residues" evidence="1">
    <location>
        <begin position="1"/>
        <end position="10"/>
    </location>
</feature>
<feature type="compositionally biased region" description="Polar residues" evidence="1">
    <location>
        <begin position="133"/>
        <end position="151"/>
    </location>
</feature>
<dbReference type="EMBL" id="KZ819189">
    <property type="protein sequence ID" value="PWZ02326.1"/>
    <property type="molecule type" value="Genomic_DNA"/>
</dbReference>
<feature type="region of interest" description="Disordered" evidence="1">
    <location>
        <begin position="655"/>
        <end position="780"/>
    </location>
</feature>
<feature type="region of interest" description="Disordered" evidence="1">
    <location>
        <begin position="399"/>
        <end position="430"/>
    </location>
</feature>
<feature type="compositionally biased region" description="Low complexity" evidence="1">
    <location>
        <begin position="294"/>
        <end position="309"/>
    </location>
</feature>
<dbReference type="InParanoid" id="A0A317XVK2"/>
<feature type="compositionally biased region" description="Basic residues" evidence="1">
    <location>
        <begin position="663"/>
        <end position="672"/>
    </location>
</feature>
<reference evidence="2 3" key="1">
    <citation type="journal article" date="2018" name="Mol. Biol. Evol.">
        <title>Broad Genomic Sampling Reveals a Smut Pathogenic Ancestry of the Fungal Clade Ustilaginomycotina.</title>
        <authorList>
            <person name="Kijpornyongpan T."/>
            <person name="Mondo S.J."/>
            <person name="Barry K."/>
            <person name="Sandor L."/>
            <person name="Lee J."/>
            <person name="Lipzen A."/>
            <person name="Pangilinan J."/>
            <person name="LaButti K."/>
            <person name="Hainaut M."/>
            <person name="Henrissat B."/>
            <person name="Grigoriev I.V."/>
            <person name="Spatafora J.W."/>
            <person name="Aime M.C."/>
        </authorList>
    </citation>
    <scope>NUCLEOTIDE SEQUENCE [LARGE SCALE GENOMIC DNA]</scope>
    <source>
        <strain evidence="2 3">MCA 3645</strain>
    </source>
</reference>
<evidence type="ECO:0000313" key="2">
    <source>
        <dbReference type="EMBL" id="PWZ02326.1"/>
    </source>
</evidence>
<organism evidence="2 3">
    <name type="scientific">Testicularia cyperi</name>
    <dbReference type="NCBI Taxonomy" id="1882483"/>
    <lineage>
        <taxon>Eukaryota</taxon>
        <taxon>Fungi</taxon>
        <taxon>Dikarya</taxon>
        <taxon>Basidiomycota</taxon>
        <taxon>Ustilaginomycotina</taxon>
        <taxon>Ustilaginomycetes</taxon>
        <taxon>Ustilaginales</taxon>
        <taxon>Anthracoideaceae</taxon>
        <taxon>Testicularia</taxon>
    </lineage>
</organism>
<keyword evidence="3" id="KW-1185">Reference proteome</keyword>
<sequence length="937" mass="99749">MNDHSSDLSLDHSGTSSEAVEDSLQQTRSLLPAPQLQRATRMPGLAGPFRPSVDPSTPELSDSAVAFPSFRLPAHLPPPGHTASAASPSLHHASAQQLPSPHYNIAFETPDAVAGQLPRGPPRLVRNGESHQHSGGQQASHPANGSSSLSSTAFAQGAARMLPLFRSDTDASSPLFRGTATGMLSSPFGGTSLAPPAPTLYQTPVHGELSPVGFGRPSALYRPREGVHASQQPQIQSRPAPTTGSPVLPAGMAAGRMFETPTMGSAPSPAAAAVPSLAAGDQETPPNMFAVPGPAHLFQQHQQQQAPRHAMPPPAPGRPSRPAAQDTRFERGPGPSHRSNARPSDTFASPPSASTDTSSFQTSPQLASNLDAAALAAERRIREMRAHRAAQDQLVTPPQHTFAHPFQHPPPPQLVRQQAQHQHEYQQQSQYPAGIQYASAHALQPAPAPRRIVSFSAHPTTMVTPVNGHASPFSSRVPQALQRPTGNRMADISLSMSSDGDSLGSVGSLRLPSGGSGSENQSRPQALRSGIDASFASSSSSSTGMDGTVSSTVAGEGAGQTSVSTLLPMPRSVQLRKWDGSTAIVPAWLVSDHPDEEIEDVFEFDNVHRFDVRSIVDPHVQSGATATREEKAEVEGQDVLLGILETQIGLRTDHGWYGYTYKNPRRRRKDRRDKRGGSDDEEDGRQKNSQDVSRSVSMDDDRAGINNQGRTSRKRRRSSSSSSFTQRARTDSQQASSNREKPASEASVDNSASGRVSGSVSDSEQDEDQSDSDSNSDEDGVVLIYDAFGRVRGTAPRMQYDKRGGPHCSLPPPRESAALRTQDALSCTLGALSHRHAKETHLAHQIESLKKSLGALNPTTPTSKSVESQDPVNETKLSSCTTIRPASFYTALRASRVKQKAWTSKHSALALRGLQNAVLGAPVTPVPRIPVSTGLIS</sequence>